<feature type="domain" description="NB-ARC" evidence="4">
    <location>
        <begin position="3"/>
        <end position="84"/>
    </location>
</feature>
<keyword evidence="1" id="KW-0433">Leucine-rich repeat</keyword>
<sequence length="339" mass="38378">MLQIKLRESLKDKKFLIILDDVWNEQYTDWDIFRSSLSQGAIGSKILVTTCSEKVALIMGSEPCHYPSPIGDEHCWSLFENHAFGLIDPIVYSRLREIGIQIVKKCKGLPLAVKTVAGLLHSKLDVEEWEDVLTSDIWNLPWKQPLAEMQGKAAYNRPLGLENSWKNYKPERVRHVSYLKAEYDVFEKFKTLKDAKHLRTLVPLQKGEELPPSVIGCLKHLRLLDLSSTEILKLPGSVSTLYNLQMLLLSGCAYLNESPEGLGKLINLQQLDIRDTGRLRIMPSQISRLKNLIYLSKFLVGKGKDLRIQDLGELQHLRGDLHISGLENAVNGRDAASAI</sequence>
<dbReference type="Gene3D" id="3.40.50.300">
    <property type="entry name" value="P-loop containing nucleotide triphosphate hydrolases"/>
    <property type="match status" value="1"/>
</dbReference>
<dbReference type="SUPFAM" id="SSF52540">
    <property type="entry name" value="P-loop containing nucleoside triphosphate hydrolases"/>
    <property type="match status" value="1"/>
</dbReference>
<evidence type="ECO:0000313" key="7">
    <source>
        <dbReference type="Proteomes" id="UP001291623"/>
    </source>
</evidence>
<dbReference type="Pfam" id="PF23598">
    <property type="entry name" value="LRR_14"/>
    <property type="match status" value="1"/>
</dbReference>
<comment type="caution">
    <text evidence="6">The sequence shown here is derived from an EMBL/GenBank/DDBJ whole genome shotgun (WGS) entry which is preliminary data.</text>
</comment>
<protein>
    <recommendedName>
        <fullName evidence="8">NB-ARC domain-containing protein</fullName>
    </recommendedName>
</protein>
<evidence type="ECO:0000313" key="6">
    <source>
        <dbReference type="EMBL" id="KAK4372064.1"/>
    </source>
</evidence>
<dbReference type="InterPro" id="IPR042197">
    <property type="entry name" value="Apaf_helical"/>
</dbReference>
<dbReference type="EMBL" id="JAVYJV010000004">
    <property type="protein sequence ID" value="KAK4372064.1"/>
    <property type="molecule type" value="Genomic_DNA"/>
</dbReference>
<dbReference type="InterPro" id="IPR055414">
    <property type="entry name" value="LRR_R13L4/SHOC2-like"/>
</dbReference>
<reference evidence="6" key="1">
    <citation type="submission" date="2023-12" db="EMBL/GenBank/DDBJ databases">
        <title>Genome assembly of Anisodus tanguticus.</title>
        <authorList>
            <person name="Wang Y.-J."/>
        </authorList>
    </citation>
    <scope>NUCLEOTIDE SEQUENCE</scope>
    <source>
        <strain evidence="6">KB-2021</strain>
        <tissue evidence="6">Leaf</tissue>
    </source>
</reference>
<feature type="domain" description="Disease resistance R13L4/SHOC-2-like LRR" evidence="5">
    <location>
        <begin position="206"/>
        <end position="318"/>
    </location>
</feature>
<keyword evidence="7" id="KW-1185">Reference proteome</keyword>
<evidence type="ECO:0000256" key="1">
    <source>
        <dbReference type="ARBA" id="ARBA00022614"/>
    </source>
</evidence>
<evidence type="ECO:0000259" key="5">
    <source>
        <dbReference type="Pfam" id="PF23598"/>
    </source>
</evidence>
<keyword evidence="3" id="KW-0611">Plant defense</keyword>
<dbReference type="PANTHER" id="PTHR36766:SF45">
    <property type="entry name" value="NB-ARC DOMAIN-CONTAINING PROTEIN"/>
    <property type="match status" value="1"/>
</dbReference>
<dbReference type="Proteomes" id="UP001291623">
    <property type="component" value="Unassembled WGS sequence"/>
</dbReference>
<keyword evidence="2" id="KW-0677">Repeat</keyword>
<dbReference type="PRINTS" id="PR00364">
    <property type="entry name" value="DISEASERSIST"/>
</dbReference>
<accession>A0AAE1SLU9</accession>
<dbReference type="SUPFAM" id="SSF52058">
    <property type="entry name" value="L domain-like"/>
    <property type="match status" value="1"/>
</dbReference>
<dbReference type="AlphaFoldDB" id="A0AAE1SLU9"/>
<dbReference type="PANTHER" id="PTHR36766">
    <property type="entry name" value="PLANT BROAD-SPECTRUM MILDEW RESISTANCE PROTEIN RPW8"/>
    <property type="match status" value="1"/>
</dbReference>
<evidence type="ECO:0000256" key="3">
    <source>
        <dbReference type="ARBA" id="ARBA00022821"/>
    </source>
</evidence>
<evidence type="ECO:0000259" key="4">
    <source>
        <dbReference type="Pfam" id="PF00931"/>
    </source>
</evidence>
<dbReference type="Gene3D" id="1.10.8.430">
    <property type="entry name" value="Helical domain of apoptotic protease-activating factors"/>
    <property type="match status" value="1"/>
</dbReference>
<dbReference type="InterPro" id="IPR027417">
    <property type="entry name" value="P-loop_NTPase"/>
</dbReference>
<dbReference type="Gene3D" id="3.80.10.10">
    <property type="entry name" value="Ribonuclease Inhibitor"/>
    <property type="match status" value="1"/>
</dbReference>
<evidence type="ECO:0008006" key="8">
    <source>
        <dbReference type="Google" id="ProtNLM"/>
    </source>
</evidence>
<proteinExistence type="predicted"/>
<dbReference type="GO" id="GO:0043531">
    <property type="term" value="F:ADP binding"/>
    <property type="evidence" value="ECO:0007669"/>
    <property type="project" value="InterPro"/>
</dbReference>
<dbReference type="InterPro" id="IPR032675">
    <property type="entry name" value="LRR_dom_sf"/>
</dbReference>
<dbReference type="GO" id="GO:0006952">
    <property type="term" value="P:defense response"/>
    <property type="evidence" value="ECO:0007669"/>
    <property type="project" value="UniProtKB-KW"/>
</dbReference>
<name>A0AAE1SLU9_9SOLA</name>
<dbReference type="Pfam" id="PF00931">
    <property type="entry name" value="NB-ARC"/>
    <property type="match status" value="1"/>
</dbReference>
<evidence type="ECO:0000256" key="2">
    <source>
        <dbReference type="ARBA" id="ARBA00022737"/>
    </source>
</evidence>
<organism evidence="6 7">
    <name type="scientific">Anisodus tanguticus</name>
    <dbReference type="NCBI Taxonomy" id="243964"/>
    <lineage>
        <taxon>Eukaryota</taxon>
        <taxon>Viridiplantae</taxon>
        <taxon>Streptophyta</taxon>
        <taxon>Embryophyta</taxon>
        <taxon>Tracheophyta</taxon>
        <taxon>Spermatophyta</taxon>
        <taxon>Magnoliopsida</taxon>
        <taxon>eudicotyledons</taxon>
        <taxon>Gunneridae</taxon>
        <taxon>Pentapetalae</taxon>
        <taxon>asterids</taxon>
        <taxon>lamiids</taxon>
        <taxon>Solanales</taxon>
        <taxon>Solanaceae</taxon>
        <taxon>Solanoideae</taxon>
        <taxon>Hyoscyameae</taxon>
        <taxon>Anisodus</taxon>
    </lineage>
</organism>
<gene>
    <name evidence="6" type="ORF">RND71_007448</name>
</gene>
<dbReference type="InterPro" id="IPR002182">
    <property type="entry name" value="NB-ARC"/>
</dbReference>